<dbReference type="GeneID" id="55007249"/>
<evidence type="ECO:0000313" key="4">
    <source>
        <dbReference type="Proteomes" id="UP000281181"/>
    </source>
</evidence>
<dbReference type="KEGG" id="vg:55007249"/>
<protein>
    <submittedName>
        <fullName evidence="3">Structural protein</fullName>
    </submittedName>
</protein>
<evidence type="ECO:0000313" key="3">
    <source>
        <dbReference type="EMBL" id="AYR01830.1"/>
    </source>
</evidence>
<dbReference type="InterPro" id="IPR025924">
    <property type="entry name" value="YHYH_dom"/>
</dbReference>
<feature type="region of interest" description="Disordered" evidence="1">
    <location>
        <begin position="391"/>
        <end position="423"/>
    </location>
</feature>
<keyword evidence="4" id="KW-1185">Reference proteome</keyword>
<reference evidence="3 4" key="1">
    <citation type="submission" date="2018-09" db="EMBL/GenBank/DDBJ databases">
        <authorList>
            <person name="You S."/>
        </authorList>
    </citation>
    <scope>NUCLEOTIDE SEQUENCE [LARGE SCALE GENOMIC DNA]</scope>
</reference>
<dbReference type="Proteomes" id="UP000281181">
    <property type="component" value="Segment"/>
</dbReference>
<name>A0A3G3M5P6_9CAUD</name>
<dbReference type="RefSeq" id="YP_009816015.1">
    <property type="nucleotide sequence ID" value="NC_048102.1"/>
</dbReference>
<sequence length="1392" mass="150147">MARLVPGSGAVIEPIFDDIFGVRAVRVVNGGSGYDPADPPRLTIDGCGTPDQEAILYPIIAEGSGKIVHVRVLRRGRGYDPLRVEIVPQQETPNVVRSFDINRIWQRHPNSLTRGTFTDDRLRIESDNHPKPTWTQAEAAPGGGPLVDRSFDQTFVYRGGKDVPNFGTRLAQEDKVTGILSNGGLLHTPDWASDGGAPGTFSIDTVKYDYVKNADVYDAITESNIRYYSSSKTIDEFALENGVFQWGKLEQFTWNVKTELDNLLLFIDPASLDQTLGTIEVGRIITQIGGNARGEIAKVITDNNGLPTRIYIREVQSTFASGDKILGSNGFSFTIQSAPITFPTGIFYIDFGSEASEFGPFVPGTYYMAPKNILVKKNYLIIWNQSDSSNQNHPMRFSTTPDGPLNQSSPGTILYTSSGSSSAPAADYENEYQALFLMNEDETNRIYYHCAIHNYMSGYTGDEGYMILDTSTDDDDDVNMNTYYIEDFYQPGDTSTIDRSRHVDGHSKILGMSFDGYPIYGPWGYNSSGAVAREVSSYRLRTGNEVAGNREEIVTPSTVTYAITVANGQFLVDGSVVPFLNLKRGKTYVFNQDDSSNDANHLFISTTEDGWHVGAPPVIGDTTYLYSQPHFATYYIDGSQVTYTQYLSQFTTASQREMRFFVPVDAPNNLYTFAYSTSGLGFRLTQDGYVLGDFVEDYVYDSSVGTLDEFNGKFAVTPEYPNGTYAYFMTEDSSGNPAYPYAIGPKYYGVPLFEGDTVPQKPDIFPTRAEGEVALNPDGTIAYVNVTQQGDNYFGPTTARILGGEGSGALVNPVVQTVTGLTLLNPGQGYTVAPNLQFSGGGGQDAEGAAEVSPTGKVTSISINDPGEFYQEPPYILITGGGGSGARATAEVNQGQISAINITDQGAGYTSNPQVIFTKLVNLKRKTQARQSLNSDIRYLTGLVKNVTASDTNIYVDDTSAFPGSGSFIINKETVSYTSKTSGKFTGLTRGTNFNYDQRVIVDNSQLDDDGNSTYKFNVGDVVIRKVESASNKLARVYDWNPATRELLVTFEVDELAFIDAGIPSTEDAIVQFDGGVYSSSASSQLPHVVLTSQGNSITLLTEPITTLANSAFEDDDELDGVGDGIADLVNTGTQYEGQISLDGGIILGEPGETGRDSKFGIEETVGGQNTTLFQNGDQIKDASIPFKFSTITTAGGLSEGVEHIGLITLQLDPNNANGGNFSVNEVITGQVSGVQATVVSWDPTTSKLTIKDTVPFNTGDSNKGENGFLYEFSHNSTVVDIIVQNPGTNYTLAPNVAIENIGDIEATGTAVLTGAGDQVASVTITNGGYGITQSVDSGYNLHPTITFSAASGDTTGSGAAAYAILGGEDILGTGGSRYRIKGIDYQTIIRS</sequence>
<dbReference type="EMBL" id="MH920639">
    <property type="protein sequence ID" value="AYR01830.1"/>
    <property type="molecule type" value="Genomic_DNA"/>
</dbReference>
<evidence type="ECO:0000256" key="1">
    <source>
        <dbReference type="SAM" id="MobiDB-lite"/>
    </source>
</evidence>
<evidence type="ECO:0000259" key="2">
    <source>
        <dbReference type="Pfam" id="PF14240"/>
    </source>
</evidence>
<feature type="domain" description="YHYH" evidence="2">
    <location>
        <begin position="688"/>
        <end position="733"/>
    </location>
</feature>
<accession>A0A3G3M5P6</accession>
<organism evidence="3 4">
    <name type="scientific">Synechococcus phage S-P4</name>
    <dbReference type="NCBI Taxonomy" id="2484640"/>
    <lineage>
        <taxon>Viruses</taxon>
        <taxon>Duplodnaviria</taxon>
        <taxon>Heunggongvirae</taxon>
        <taxon>Uroviricota</taxon>
        <taxon>Caudoviricetes</taxon>
        <taxon>Pantevenvirales</taxon>
        <taxon>Kyanoviridae</taxon>
        <taxon>Leucotheavirus</taxon>
        <taxon>Leucotheavirus sp4</taxon>
    </lineage>
</organism>
<dbReference type="Pfam" id="PF14240">
    <property type="entry name" value="YHYH"/>
    <property type="match status" value="1"/>
</dbReference>
<proteinExistence type="predicted"/>